<evidence type="ECO:0000313" key="2">
    <source>
        <dbReference type="EMBL" id="NNV22640.1"/>
    </source>
</evidence>
<evidence type="ECO:0000313" key="3">
    <source>
        <dbReference type="Proteomes" id="UP000526233"/>
    </source>
</evidence>
<dbReference type="PANTHER" id="PTHR35191">
    <property type="entry name" value="PROPHAGE SIDE TAIL FIBER PROTEIN HOMOLOG STFQ-RELATED"/>
    <property type="match status" value="1"/>
</dbReference>
<dbReference type="EMBL" id="PKQI01000003">
    <property type="protein sequence ID" value="NNV22640.1"/>
    <property type="molecule type" value="Genomic_DNA"/>
</dbReference>
<accession>A0A7Y3T9N6</accession>
<organism evidence="2 3">
    <name type="scientific">Brucella pseudogrignonensis</name>
    <dbReference type="NCBI Taxonomy" id="419475"/>
    <lineage>
        <taxon>Bacteria</taxon>
        <taxon>Pseudomonadati</taxon>
        <taxon>Pseudomonadota</taxon>
        <taxon>Alphaproteobacteria</taxon>
        <taxon>Hyphomicrobiales</taxon>
        <taxon>Brucellaceae</taxon>
        <taxon>Brucella/Ochrobactrum group</taxon>
        <taxon>Brucella</taxon>
    </lineage>
</organism>
<dbReference type="Proteomes" id="UP000526233">
    <property type="component" value="Unassembled WGS sequence"/>
</dbReference>
<dbReference type="Pfam" id="PF12571">
    <property type="entry name" value="Phage_tail_fib"/>
    <property type="match status" value="1"/>
</dbReference>
<dbReference type="InterPro" id="IPR022225">
    <property type="entry name" value="Phage_tail_fibre_N"/>
</dbReference>
<comment type="caution">
    <text evidence="2">The sequence shown here is derived from an EMBL/GenBank/DDBJ whole genome shotgun (WGS) entry which is preliminary data.</text>
</comment>
<evidence type="ECO:0000259" key="1">
    <source>
        <dbReference type="Pfam" id="PF12571"/>
    </source>
</evidence>
<gene>
    <name evidence="2" type="ORF">EHE22_19710</name>
</gene>
<dbReference type="InterPro" id="IPR051934">
    <property type="entry name" value="Phage_Tail_Fiber_Structural"/>
</dbReference>
<dbReference type="AlphaFoldDB" id="A0A7Y3T9N6"/>
<dbReference type="InterPro" id="IPR021251">
    <property type="entry name" value="DUF2793"/>
</dbReference>
<feature type="domain" description="Phage tail fibre protein N-terminal" evidence="1">
    <location>
        <begin position="1"/>
        <end position="150"/>
    </location>
</feature>
<sequence length="484" mass="51244">MAQNYFSIVTNIGRNKLALSAAGGAAVTITHFAIGDGNGAEVNPTAASTSLVREVWRTPVESVVIDPLNPSAVLVTSIIPTASGGWWMREFGIFDVDGDMVAVAKPVSQYKPTALEGQLEDIRYEFQLIIGETANVTMLVDPSVLLASRDFVEKRKVPVAQLSLTPWVPVKSMTITAPPANPAAWDTYVIPNGATGAWAGHAQKLAEWNGQIWNIVAPLDGHGISLPDGRVFEKVAGTYIEKIAIDAQSGKWSYGVTAGSANALTLSISPAPQSYVAGLIVRARISTTNTAAGPTLNVNGLGAKPIRYSNGRDVFAGELASGRDAVFYYDGAAFILMNPMLYFEKLAPKAARRWNAFTPGVALSDISGVKSANSAQSIASITGVTYLSVSAYCGVKNISTTFAGVIGYLVLRRSGQADQGSQYLGIYTNGSGSEASSIQQPMTLSAEFNNLDPAATYTLYLMVEKDLATGPIVVLDTYIRALSD</sequence>
<reference evidence="2 3" key="1">
    <citation type="submission" date="2018-11" db="EMBL/GenBank/DDBJ databases">
        <title>Genome sequencing and analysis.</title>
        <authorList>
            <person name="Huang Y.-T."/>
        </authorList>
    </citation>
    <scope>NUCLEOTIDE SEQUENCE [LARGE SCALE GENOMIC DNA]</scope>
    <source>
        <strain evidence="2 3">SHIN</strain>
    </source>
</reference>
<dbReference type="Pfam" id="PF10983">
    <property type="entry name" value="DUF2793"/>
    <property type="match status" value="1"/>
</dbReference>
<dbReference type="PANTHER" id="PTHR35191:SF1">
    <property type="entry name" value="PROPHAGE SIDE TAIL FIBER PROTEIN HOMOLOG STFQ-RELATED"/>
    <property type="match status" value="1"/>
</dbReference>
<name>A0A7Y3T9N6_9HYPH</name>
<dbReference type="RefSeq" id="WP_171380159.1">
    <property type="nucleotide sequence ID" value="NZ_PKQI01000003.1"/>
</dbReference>
<proteinExistence type="predicted"/>
<protein>
    <submittedName>
        <fullName evidence="2">DUF2793 domain-containing protein</fullName>
    </submittedName>
</protein>